<evidence type="ECO:0000256" key="5">
    <source>
        <dbReference type="ARBA" id="ARBA00022989"/>
    </source>
</evidence>
<feature type="transmembrane region" description="Helical" evidence="9">
    <location>
        <begin position="75"/>
        <end position="96"/>
    </location>
</feature>
<feature type="transmembrane region" description="Helical" evidence="9">
    <location>
        <begin position="237"/>
        <end position="258"/>
    </location>
</feature>
<comment type="similarity">
    <text evidence="2">Belongs to the CPA3 antiporters (TC 2.A.63) subunit A family.</text>
</comment>
<evidence type="ECO:0000313" key="12">
    <source>
        <dbReference type="EMBL" id="MBS7526110.1"/>
    </source>
</evidence>
<dbReference type="Proteomes" id="UP000746471">
    <property type="component" value="Unassembled WGS sequence"/>
</dbReference>
<dbReference type="Pfam" id="PF00662">
    <property type="entry name" value="Proton_antipo_N"/>
    <property type="match status" value="1"/>
</dbReference>
<feature type="domain" description="NADH:quinone oxidoreductase/Mrp antiporter transmembrane" evidence="10">
    <location>
        <begin position="125"/>
        <end position="418"/>
    </location>
</feature>
<keyword evidence="5 9" id="KW-1133">Transmembrane helix</keyword>
<dbReference type="EMBL" id="JAHBCL010000007">
    <property type="protein sequence ID" value="MBS7526110.1"/>
    <property type="molecule type" value="Genomic_DNA"/>
</dbReference>
<comment type="subcellular location">
    <subcellularLocation>
        <location evidence="1">Cell membrane</location>
        <topology evidence="1">Multi-pass membrane protein</topology>
    </subcellularLocation>
    <subcellularLocation>
        <location evidence="8">Membrane</location>
        <topology evidence="8">Multi-pass membrane protein</topology>
    </subcellularLocation>
</comment>
<protein>
    <submittedName>
        <fullName evidence="12">Proton-conducting membrane transporter</fullName>
    </submittedName>
</protein>
<keyword evidence="13" id="KW-1185">Reference proteome</keyword>
<gene>
    <name evidence="12" type="ORF">KHM83_05440</name>
</gene>
<feature type="transmembrane region" description="Helical" evidence="9">
    <location>
        <begin position="201"/>
        <end position="225"/>
    </location>
</feature>
<feature type="transmembrane region" description="Helical" evidence="9">
    <location>
        <begin position="132"/>
        <end position="149"/>
    </location>
</feature>
<feature type="transmembrane region" description="Helical" evidence="9">
    <location>
        <begin position="161"/>
        <end position="181"/>
    </location>
</feature>
<keyword evidence="6" id="KW-0560">Oxidoreductase</keyword>
<feature type="transmembrane region" description="Helical" evidence="9">
    <location>
        <begin position="35"/>
        <end position="55"/>
    </location>
</feature>
<feature type="transmembrane region" description="Helical" evidence="9">
    <location>
        <begin position="108"/>
        <end position="126"/>
    </location>
</feature>
<feature type="transmembrane region" description="Helical" evidence="9">
    <location>
        <begin position="451"/>
        <end position="472"/>
    </location>
</feature>
<accession>A0ABS5PLR0</accession>
<sequence length="482" mass="53851">MTAIGLYTMVFLPFASGVIHEFLPKKRQKLSKGWVLTTLGVEIFLILQALIRGQNVELVSVQMIDLIRLHFRLDGLGIIFCSLAIFLWLMATLYSFSYMKGEPRAHHFYSYMLCVLTAVIGIAVSGNLMMLYIFYELLTITTFPLIIFRNTEEAIRLGNKYLIYSFVGSSFVIVGMSVYFFNVGNLDFTPFSQASVYGDTLVISYLFLFLGFGVKTALVPFHSWLPSAMLAPTPVSALLHAVAVVKSGIFAMLRLNYYLFGAAFLNAHGYLQNALLTMVTVSILVGAFLAYHQKNLKRRLAYSTISQLGYIMLGILMSNGIALTGALLHFVNHAVIKMSLFFCVGSFYKNAKITDFDEVDGYGKKLPFSFGAFMIATISIMGLPPTNGFVSKWFLSLGAIEQAKMPFIFVMLFSAFMTALYLMPVGINAFFKSPKTEREIVPMDLSMRVPIAVLVLLCLLLGLFPNPLLTFINQHVVNYLNI</sequence>
<evidence type="ECO:0000256" key="2">
    <source>
        <dbReference type="ARBA" id="ARBA00008483"/>
    </source>
</evidence>
<evidence type="ECO:0000256" key="9">
    <source>
        <dbReference type="SAM" id="Phobius"/>
    </source>
</evidence>
<evidence type="ECO:0000256" key="3">
    <source>
        <dbReference type="ARBA" id="ARBA00022475"/>
    </source>
</evidence>
<dbReference type="InterPro" id="IPR052175">
    <property type="entry name" value="ComplexI-like_HydComp"/>
</dbReference>
<dbReference type="RefSeq" id="WP_213235894.1">
    <property type="nucleotide sequence ID" value="NZ_JAHBCL010000007.1"/>
</dbReference>
<evidence type="ECO:0000256" key="8">
    <source>
        <dbReference type="RuleBase" id="RU000320"/>
    </source>
</evidence>
<proteinExistence type="inferred from homology"/>
<feature type="transmembrane region" description="Helical" evidence="9">
    <location>
        <begin position="6"/>
        <end position="23"/>
    </location>
</feature>
<dbReference type="InterPro" id="IPR001516">
    <property type="entry name" value="Proton_antipo_N"/>
</dbReference>
<evidence type="ECO:0000259" key="11">
    <source>
        <dbReference type="Pfam" id="PF00662"/>
    </source>
</evidence>
<keyword evidence="7 9" id="KW-0472">Membrane</keyword>
<comment type="caution">
    <text evidence="12">The sequence shown here is derived from an EMBL/GenBank/DDBJ whole genome shotgun (WGS) entry which is preliminary data.</text>
</comment>
<evidence type="ECO:0000256" key="6">
    <source>
        <dbReference type="ARBA" id="ARBA00023002"/>
    </source>
</evidence>
<feature type="transmembrane region" description="Helical" evidence="9">
    <location>
        <begin position="300"/>
        <end position="321"/>
    </location>
</feature>
<dbReference type="PRINTS" id="PR01434">
    <property type="entry name" value="NADHDHGNASE5"/>
</dbReference>
<feature type="domain" description="NADH-Ubiquinone oxidoreductase (complex I) chain 5 N-terminal" evidence="11">
    <location>
        <begin position="67"/>
        <end position="109"/>
    </location>
</feature>
<keyword evidence="4 8" id="KW-0812">Transmembrane</keyword>
<evidence type="ECO:0000313" key="13">
    <source>
        <dbReference type="Proteomes" id="UP000746471"/>
    </source>
</evidence>
<evidence type="ECO:0000256" key="7">
    <source>
        <dbReference type="ARBA" id="ARBA00023136"/>
    </source>
</evidence>
<name>A0ABS5PLR0_9FIRM</name>
<feature type="transmembrane region" description="Helical" evidence="9">
    <location>
        <begin position="327"/>
        <end position="348"/>
    </location>
</feature>
<evidence type="ECO:0000256" key="1">
    <source>
        <dbReference type="ARBA" id="ARBA00004651"/>
    </source>
</evidence>
<dbReference type="InterPro" id="IPR001750">
    <property type="entry name" value="ND/Mrp_TM"/>
</dbReference>
<dbReference type="Pfam" id="PF00361">
    <property type="entry name" value="Proton_antipo_M"/>
    <property type="match status" value="1"/>
</dbReference>
<feature type="transmembrane region" description="Helical" evidence="9">
    <location>
        <begin position="368"/>
        <end position="387"/>
    </location>
</feature>
<evidence type="ECO:0000256" key="4">
    <source>
        <dbReference type="ARBA" id="ARBA00022692"/>
    </source>
</evidence>
<keyword evidence="3" id="KW-1003">Cell membrane</keyword>
<evidence type="ECO:0000259" key="10">
    <source>
        <dbReference type="Pfam" id="PF00361"/>
    </source>
</evidence>
<organism evidence="12 13">
    <name type="scientific">Fusibacter paucivorans</name>
    <dbReference type="NCBI Taxonomy" id="76009"/>
    <lineage>
        <taxon>Bacteria</taxon>
        <taxon>Bacillati</taxon>
        <taxon>Bacillota</taxon>
        <taxon>Clostridia</taxon>
        <taxon>Eubacteriales</taxon>
        <taxon>Eubacteriales Family XII. Incertae Sedis</taxon>
        <taxon>Fusibacter</taxon>
    </lineage>
</organism>
<reference evidence="12 13" key="1">
    <citation type="submission" date="2021-05" db="EMBL/GenBank/DDBJ databases">
        <title>Fusibacter ferrireducens sp. nov., an anaerobic, sulfur- and Fe-reducing bacterium isolated from the mangrove sediment.</title>
        <authorList>
            <person name="Qiu D."/>
        </authorList>
    </citation>
    <scope>NUCLEOTIDE SEQUENCE [LARGE SCALE GENOMIC DNA]</scope>
    <source>
        <strain evidence="12 13">DSM 12116</strain>
    </source>
</reference>
<dbReference type="PANTHER" id="PTHR42682">
    <property type="entry name" value="HYDROGENASE-4 COMPONENT F"/>
    <property type="match status" value="1"/>
</dbReference>
<feature type="transmembrane region" description="Helical" evidence="9">
    <location>
        <begin position="407"/>
        <end position="431"/>
    </location>
</feature>
<feature type="transmembrane region" description="Helical" evidence="9">
    <location>
        <begin position="270"/>
        <end position="291"/>
    </location>
</feature>
<dbReference type="PANTHER" id="PTHR42682:SF4">
    <property type="entry name" value="NADH-UBIQUINONE_PLASTOQUINONE"/>
    <property type="match status" value="1"/>
</dbReference>